<keyword evidence="3" id="KW-1185">Reference proteome</keyword>
<organism evidence="2 3">
    <name type="scientific">Chitinophaga solisilvae</name>
    <dbReference type="NCBI Taxonomy" id="1233460"/>
    <lineage>
        <taxon>Bacteria</taxon>
        <taxon>Pseudomonadati</taxon>
        <taxon>Bacteroidota</taxon>
        <taxon>Chitinophagia</taxon>
        <taxon>Chitinophagales</taxon>
        <taxon>Chitinophagaceae</taxon>
        <taxon>Chitinophaga</taxon>
    </lineage>
</organism>
<dbReference type="EMBL" id="RIAR02000001">
    <property type="protein sequence ID" value="NSL88767.1"/>
    <property type="molecule type" value="Genomic_DNA"/>
</dbReference>
<comment type="caution">
    <text evidence="2">The sequence shown here is derived from an EMBL/GenBank/DDBJ whole genome shotgun (WGS) entry which is preliminary data.</text>
</comment>
<evidence type="ECO:0000313" key="2">
    <source>
        <dbReference type="EMBL" id="NSL88767.1"/>
    </source>
</evidence>
<evidence type="ECO:0000259" key="1">
    <source>
        <dbReference type="Pfam" id="PF12867"/>
    </source>
</evidence>
<gene>
    <name evidence="2" type="ORF">ECE50_018135</name>
</gene>
<dbReference type="Proteomes" id="UP000281028">
    <property type="component" value="Unassembled WGS sequence"/>
</dbReference>
<dbReference type="InterPro" id="IPR034660">
    <property type="entry name" value="DinB/YfiT-like"/>
</dbReference>
<sequence length="169" mass="19474">MKKAAISPDPQYFSRYIDKVPDIDLIPALEQSLHELQTMDTAPLEAKADYAYGPDKWTIKQVLQHLTDTERIFTYRTLLFARKDSNVAPGFDENYYAAIAEVADRSFGEVLDELKAQRMATIALFKSFSDEVLLRKGMSWKYEMSVLAMGFTTAGHQIHHFEVIRERYL</sequence>
<dbReference type="Pfam" id="PF12867">
    <property type="entry name" value="DinB_2"/>
    <property type="match status" value="1"/>
</dbReference>
<reference evidence="2" key="1">
    <citation type="submission" date="2020-05" db="EMBL/GenBank/DDBJ databases">
        <title>Chitinophaga laudate sp. nov., isolated from a tropical peat swamp.</title>
        <authorList>
            <person name="Goh C.B.S."/>
            <person name="Lee M.S."/>
            <person name="Parimannan S."/>
            <person name="Pasbakhsh P."/>
            <person name="Yule C.M."/>
            <person name="Rajandas H."/>
            <person name="Loke S."/>
            <person name="Croft L."/>
            <person name="Tan J.B.L."/>
        </authorList>
    </citation>
    <scope>NUCLEOTIDE SEQUENCE</scope>
    <source>
        <strain evidence="2">Mgbs1</strain>
    </source>
</reference>
<feature type="domain" description="DinB-like" evidence="1">
    <location>
        <begin position="39"/>
        <end position="164"/>
    </location>
</feature>
<evidence type="ECO:0000313" key="3">
    <source>
        <dbReference type="Proteomes" id="UP000281028"/>
    </source>
</evidence>
<dbReference type="SUPFAM" id="SSF109854">
    <property type="entry name" value="DinB/YfiT-like putative metalloenzymes"/>
    <property type="match status" value="1"/>
</dbReference>
<accession>A0A433WMS6</accession>
<dbReference type="OrthoDB" id="9793216at2"/>
<name>A0A433WMS6_9BACT</name>
<proteinExistence type="predicted"/>
<protein>
    <submittedName>
        <fullName evidence="2">DinB family protein</fullName>
    </submittedName>
</protein>
<dbReference type="AlphaFoldDB" id="A0A433WMS6"/>
<dbReference type="InterPro" id="IPR024775">
    <property type="entry name" value="DinB-like"/>
</dbReference>
<dbReference type="Gene3D" id="1.20.120.450">
    <property type="entry name" value="dinb family like domain"/>
    <property type="match status" value="1"/>
</dbReference>